<dbReference type="Proteomes" id="UP001548189">
    <property type="component" value="Unassembled WGS sequence"/>
</dbReference>
<sequence length="242" mass="26852">METVKNKPSIVLVGKGRIGLALSEELTANGLNFQHARIDCLKGLFFPDDDFISSIQVLVICISARQKSKQGPSWSWHQIFEGLSAQIAAGKLVVQNLIFVSSTRVYEAIDKQIVNAKTSPKTHSEGGEGLAVAENILLRAVNNTYIMRCSGLYGDLYPVYTPILLSGKEKARFGIDAAEVVSKLAQLVKSAIYQDLQKTIALLTDTFVYYEGACLNWEKDFSQIKKLSRTFRILQDSVYLPK</sequence>
<dbReference type="SUPFAM" id="SSF51735">
    <property type="entry name" value="NAD(P)-binding Rossmann-fold domains"/>
    <property type="match status" value="1"/>
</dbReference>
<comment type="caution">
    <text evidence="1">The sequence shown here is derived from an EMBL/GenBank/DDBJ whole genome shotgun (WGS) entry which is preliminary data.</text>
</comment>
<protein>
    <submittedName>
        <fullName evidence="1">Uncharacterized protein</fullName>
    </submittedName>
</protein>
<evidence type="ECO:0000313" key="2">
    <source>
        <dbReference type="Proteomes" id="UP001548189"/>
    </source>
</evidence>
<accession>A0ABV2BWM4</accession>
<dbReference type="InterPro" id="IPR036291">
    <property type="entry name" value="NAD(P)-bd_dom_sf"/>
</dbReference>
<dbReference type="EMBL" id="JBEVCJ010000020">
    <property type="protein sequence ID" value="MET1256323.1"/>
    <property type="molecule type" value="Genomic_DNA"/>
</dbReference>
<keyword evidence="2" id="KW-1185">Reference proteome</keyword>
<organism evidence="1 2">
    <name type="scientific">Aliikangiella maris</name>
    <dbReference type="NCBI Taxonomy" id="3162458"/>
    <lineage>
        <taxon>Bacteria</taxon>
        <taxon>Pseudomonadati</taxon>
        <taxon>Pseudomonadota</taxon>
        <taxon>Gammaproteobacteria</taxon>
        <taxon>Oceanospirillales</taxon>
        <taxon>Pleioneaceae</taxon>
        <taxon>Aliikangiella</taxon>
    </lineage>
</organism>
<gene>
    <name evidence="1" type="ORF">ABVT43_14375</name>
</gene>
<evidence type="ECO:0000313" key="1">
    <source>
        <dbReference type="EMBL" id="MET1256323.1"/>
    </source>
</evidence>
<proteinExistence type="predicted"/>
<reference evidence="1 2" key="1">
    <citation type="submission" date="2024-06" db="EMBL/GenBank/DDBJ databases">
        <authorList>
            <person name="Li F."/>
        </authorList>
    </citation>
    <scope>NUCLEOTIDE SEQUENCE [LARGE SCALE GENOMIC DNA]</scope>
    <source>
        <strain evidence="1 2">GXAS 311</strain>
    </source>
</reference>
<name>A0ABV2BWM4_9GAMM</name>
<dbReference type="Gene3D" id="3.40.50.720">
    <property type="entry name" value="NAD(P)-binding Rossmann-like Domain"/>
    <property type="match status" value="1"/>
</dbReference>